<dbReference type="EMBL" id="BBYQ01000317">
    <property type="protein sequence ID" value="GAP33527.1"/>
    <property type="molecule type" value="Genomic_DNA"/>
</dbReference>
<comment type="caution">
    <text evidence="2">The sequence shown here is derived from an EMBL/GenBank/DDBJ whole genome shotgun (WGS) entry which is preliminary data.</text>
</comment>
<evidence type="ECO:0000313" key="2">
    <source>
        <dbReference type="EMBL" id="GAP33527.1"/>
    </source>
</evidence>
<feature type="region of interest" description="Disordered" evidence="1">
    <location>
        <begin position="1"/>
        <end position="74"/>
    </location>
</feature>
<proteinExistence type="predicted"/>
<dbReference type="AlphaFoldDB" id="A0ABC9Z6M3"/>
<keyword evidence="3" id="KW-1185">Reference proteome</keyword>
<name>A0ABC9Z6M3_9NOCA</name>
<protein>
    <submittedName>
        <fullName evidence="2">Uncharacterized protein</fullName>
    </submittedName>
</protein>
<reference evidence="3" key="1">
    <citation type="submission" date="2015-07" db="EMBL/GenBank/DDBJ databases">
        <title>Nocardia seriolae U-1 whole genome shotgun sequence.</title>
        <authorList>
            <person name="Imajoh M."/>
            <person name="Fukumoto Y."/>
            <person name="Sukeda M."/>
            <person name="Yamane J."/>
            <person name="Yamasaki K."/>
            <person name="Shimizu M."/>
            <person name="Ohnishi K."/>
            <person name="Oshima S."/>
        </authorList>
    </citation>
    <scope>NUCLEOTIDE SEQUENCE [LARGE SCALE GENOMIC DNA]</scope>
    <source>
        <strain evidence="3">U-1</strain>
    </source>
</reference>
<evidence type="ECO:0000256" key="1">
    <source>
        <dbReference type="SAM" id="MobiDB-lite"/>
    </source>
</evidence>
<evidence type="ECO:0000313" key="3">
    <source>
        <dbReference type="Proteomes" id="UP000037179"/>
    </source>
</evidence>
<reference evidence="2 3" key="2">
    <citation type="journal article" date="2016" name="Genome Announc.">
        <title>Draft Genome Sequence of Erythromycin- and Oxytetracycline-Sensitive Nocardia seriolae Strain U-1 (NBRC 110359).</title>
        <authorList>
            <person name="Imajoh M."/>
            <person name="Sukeda M."/>
            <person name="Shimizu M."/>
            <person name="Yamane J."/>
            <person name="Ohnishi K."/>
            <person name="Oshima S."/>
        </authorList>
    </citation>
    <scope>NUCLEOTIDE SEQUENCE [LARGE SCALE GENOMIC DNA]</scope>
    <source>
        <strain evidence="2 3">U-1</strain>
    </source>
</reference>
<accession>A0ABC9Z6M3</accession>
<feature type="compositionally biased region" description="Polar residues" evidence="1">
    <location>
        <begin position="11"/>
        <end position="23"/>
    </location>
</feature>
<organism evidence="2 3">
    <name type="scientific">Nocardia seriolae</name>
    <dbReference type="NCBI Taxonomy" id="37332"/>
    <lineage>
        <taxon>Bacteria</taxon>
        <taxon>Bacillati</taxon>
        <taxon>Actinomycetota</taxon>
        <taxon>Actinomycetes</taxon>
        <taxon>Mycobacteriales</taxon>
        <taxon>Nocardiaceae</taxon>
        <taxon>Nocardia</taxon>
    </lineage>
</organism>
<gene>
    <name evidence="2" type="ORF">NSK11_contig00317-0001</name>
</gene>
<sequence length="108" mass="11662">MTAVPRPVSDTAGSATGRSTSEQADIVPRPADPRHGSILELPPALYDRPQQRNNKHRSTMRSRTVAAEPPDSTAVRRFRASQTCRLRAGSGKDLGRINRVLADGDVCG</sequence>
<dbReference type="Proteomes" id="UP000037179">
    <property type="component" value="Unassembled WGS sequence"/>
</dbReference>